<dbReference type="AlphaFoldDB" id="A0A1F5ZM70"/>
<comment type="caution">
    <text evidence="1">The sequence shown here is derived from an EMBL/GenBank/DDBJ whole genome shotgun (WGS) entry which is preliminary data.</text>
</comment>
<protein>
    <recommendedName>
        <fullName evidence="3">SpoVT-AbrB domain-containing protein</fullName>
    </recommendedName>
</protein>
<gene>
    <name evidence="1" type="ORF">A2875_01180</name>
</gene>
<sequence>MITATIRQRGQLTIPDQLRQKFSWLKDNTVVTIVASPLGEIIIKPLSIHASSDTHDWNEIWRRIHLTRSFRGKKKTKSLTQFIIEDRKNH</sequence>
<accession>A0A1F5ZM70</accession>
<reference evidence="1 2" key="1">
    <citation type="journal article" date="2016" name="Nat. Commun.">
        <title>Thousands of microbial genomes shed light on interconnected biogeochemical processes in an aquifer system.</title>
        <authorList>
            <person name="Anantharaman K."/>
            <person name="Brown C.T."/>
            <person name="Hug L.A."/>
            <person name="Sharon I."/>
            <person name="Castelle C.J."/>
            <person name="Probst A.J."/>
            <person name="Thomas B.C."/>
            <person name="Singh A."/>
            <person name="Wilkins M.J."/>
            <person name="Karaoz U."/>
            <person name="Brodie E.L."/>
            <person name="Williams K.H."/>
            <person name="Hubbard S.S."/>
            <person name="Banfield J.F."/>
        </authorList>
    </citation>
    <scope>NUCLEOTIDE SEQUENCE [LARGE SCALE GENOMIC DNA]</scope>
</reference>
<evidence type="ECO:0000313" key="1">
    <source>
        <dbReference type="EMBL" id="OGG13596.1"/>
    </source>
</evidence>
<dbReference type="InterPro" id="IPR037914">
    <property type="entry name" value="SpoVT-AbrB_sf"/>
</dbReference>
<proteinExistence type="predicted"/>
<dbReference type="Proteomes" id="UP000177416">
    <property type="component" value="Unassembled WGS sequence"/>
</dbReference>
<organism evidence="1 2">
    <name type="scientific">Candidatus Gottesmanbacteria bacterium RIFCSPHIGHO2_01_FULL_46_14</name>
    <dbReference type="NCBI Taxonomy" id="1798380"/>
    <lineage>
        <taxon>Bacteria</taxon>
        <taxon>Candidatus Gottesmaniibacteriota</taxon>
    </lineage>
</organism>
<evidence type="ECO:0008006" key="3">
    <source>
        <dbReference type="Google" id="ProtNLM"/>
    </source>
</evidence>
<dbReference type="EMBL" id="MFJJ01000042">
    <property type="protein sequence ID" value="OGG13596.1"/>
    <property type="molecule type" value="Genomic_DNA"/>
</dbReference>
<name>A0A1F5ZM70_9BACT</name>
<evidence type="ECO:0000313" key="2">
    <source>
        <dbReference type="Proteomes" id="UP000177416"/>
    </source>
</evidence>
<dbReference type="SUPFAM" id="SSF89447">
    <property type="entry name" value="AbrB/MazE/MraZ-like"/>
    <property type="match status" value="1"/>
</dbReference>